<dbReference type="EMBL" id="LR796362">
    <property type="protein sequence ID" value="CAB4139217.1"/>
    <property type="molecule type" value="Genomic_DNA"/>
</dbReference>
<proteinExistence type="predicted"/>
<gene>
    <name evidence="1" type="ORF">UFOVP350_50</name>
</gene>
<reference evidence="1" key="1">
    <citation type="submission" date="2020-04" db="EMBL/GenBank/DDBJ databases">
        <authorList>
            <person name="Chiriac C."/>
            <person name="Salcher M."/>
            <person name="Ghai R."/>
            <person name="Kavagutti S V."/>
        </authorList>
    </citation>
    <scope>NUCLEOTIDE SEQUENCE</scope>
</reference>
<sequence length="423" mass="47328">PTAANTVEFRAKQPGTESNLVIGFVDWTPEFLEQQNGTDLTDVESVLLRLRLRMTDTQQALHFKEGPWMEYVPEIDGTGVWEADVNLSEMADAMMQGLDVPDIAQSAELFNAVLSARRYYVEAAAYDVPTGLIGEMLATNKGLLLKGGRKTVEHGVTSDSYLAAKGWLTNRPNEVLTHKNVADYLWLWVPKSESSDLEVKVTAYFEDGTEMESTDLPITTLSGKLVGFGCGWEHSIKLIFISPPSVPYKYEIEAYLQSGGEFSSQLAEKITFWLAPDTVNHGAVHYFNSFGLLEAQYCTGAMQIERDYERETIRKVLPVLRNNEDMAQRVHGILQQEKLKVTTGPLTKEQQAGAMDMVLSERLWWLNVNVPVAEQQRIACNVAPATVVNTQVNWQGDQYAAVECELVFDEQRDQSTAYNLIGL</sequence>
<name>A0A6J5M1P1_9CAUD</name>
<evidence type="ECO:0000313" key="1">
    <source>
        <dbReference type="EMBL" id="CAB4139217.1"/>
    </source>
</evidence>
<protein>
    <submittedName>
        <fullName evidence="1">Uncharacterized protein</fullName>
    </submittedName>
</protein>
<organism evidence="1">
    <name type="scientific">uncultured Caudovirales phage</name>
    <dbReference type="NCBI Taxonomy" id="2100421"/>
    <lineage>
        <taxon>Viruses</taxon>
        <taxon>Duplodnaviria</taxon>
        <taxon>Heunggongvirae</taxon>
        <taxon>Uroviricota</taxon>
        <taxon>Caudoviricetes</taxon>
        <taxon>Peduoviridae</taxon>
        <taxon>Maltschvirus</taxon>
        <taxon>Maltschvirus maltsch</taxon>
    </lineage>
</organism>
<feature type="non-terminal residue" evidence="1">
    <location>
        <position position="1"/>
    </location>
</feature>
<accession>A0A6J5M1P1</accession>